<organism evidence="1 2">
    <name type="scientific">Cichorium intybus</name>
    <name type="common">Chicory</name>
    <dbReference type="NCBI Taxonomy" id="13427"/>
    <lineage>
        <taxon>Eukaryota</taxon>
        <taxon>Viridiplantae</taxon>
        <taxon>Streptophyta</taxon>
        <taxon>Embryophyta</taxon>
        <taxon>Tracheophyta</taxon>
        <taxon>Spermatophyta</taxon>
        <taxon>Magnoliopsida</taxon>
        <taxon>eudicotyledons</taxon>
        <taxon>Gunneridae</taxon>
        <taxon>Pentapetalae</taxon>
        <taxon>asterids</taxon>
        <taxon>campanulids</taxon>
        <taxon>Asterales</taxon>
        <taxon>Asteraceae</taxon>
        <taxon>Cichorioideae</taxon>
        <taxon>Cichorieae</taxon>
        <taxon>Cichoriinae</taxon>
        <taxon>Cichorium</taxon>
    </lineage>
</organism>
<keyword evidence="2" id="KW-1185">Reference proteome</keyword>
<dbReference type="Proteomes" id="UP001055811">
    <property type="component" value="Linkage Group LG01"/>
</dbReference>
<comment type="caution">
    <text evidence="1">The sequence shown here is derived from an EMBL/GenBank/DDBJ whole genome shotgun (WGS) entry which is preliminary data.</text>
</comment>
<evidence type="ECO:0000313" key="1">
    <source>
        <dbReference type="EMBL" id="KAI3790837.1"/>
    </source>
</evidence>
<proteinExistence type="predicted"/>
<gene>
    <name evidence="1" type="ORF">L2E82_04196</name>
</gene>
<name>A0ACB9H527_CICIN</name>
<dbReference type="EMBL" id="CM042009">
    <property type="protein sequence ID" value="KAI3790837.1"/>
    <property type="molecule type" value="Genomic_DNA"/>
</dbReference>
<sequence>MCNTSSCPAGFFTLSFPKNTFSKLVLSILLRLVILFVIDACAIPHHLLLASSPPTISLQKQAKEEQVEDLVVHVGKFSYKDPEFDNMMKPIVPYDMPFHYRNKMEFSIGPKRWLPKMQLLERSKDDNVYALWLHAPGFF</sequence>
<protein>
    <submittedName>
        <fullName evidence="1">Uncharacterized protein</fullName>
    </submittedName>
</protein>
<reference evidence="1 2" key="2">
    <citation type="journal article" date="2022" name="Mol. Ecol. Resour.">
        <title>The genomes of chicory, endive, great burdock and yacon provide insights into Asteraceae paleo-polyploidization history and plant inulin production.</title>
        <authorList>
            <person name="Fan W."/>
            <person name="Wang S."/>
            <person name="Wang H."/>
            <person name="Wang A."/>
            <person name="Jiang F."/>
            <person name="Liu H."/>
            <person name="Zhao H."/>
            <person name="Xu D."/>
            <person name="Zhang Y."/>
        </authorList>
    </citation>
    <scope>NUCLEOTIDE SEQUENCE [LARGE SCALE GENOMIC DNA]</scope>
    <source>
        <strain evidence="2">cv. Punajuju</strain>
        <tissue evidence="1">Leaves</tissue>
    </source>
</reference>
<accession>A0ACB9H527</accession>
<reference evidence="2" key="1">
    <citation type="journal article" date="2022" name="Mol. Ecol. Resour.">
        <title>The genomes of chicory, endive, great burdock and yacon provide insights into Asteraceae palaeo-polyploidization history and plant inulin production.</title>
        <authorList>
            <person name="Fan W."/>
            <person name="Wang S."/>
            <person name="Wang H."/>
            <person name="Wang A."/>
            <person name="Jiang F."/>
            <person name="Liu H."/>
            <person name="Zhao H."/>
            <person name="Xu D."/>
            <person name="Zhang Y."/>
        </authorList>
    </citation>
    <scope>NUCLEOTIDE SEQUENCE [LARGE SCALE GENOMIC DNA]</scope>
    <source>
        <strain evidence="2">cv. Punajuju</strain>
    </source>
</reference>
<evidence type="ECO:0000313" key="2">
    <source>
        <dbReference type="Proteomes" id="UP001055811"/>
    </source>
</evidence>